<feature type="active site" description="Proton donor" evidence="15">
    <location>
        <position position="3"/>
    </location>
</feature>
<feature type="binding site" evidence="15">
    <location>
        <position position="123"/>
    </location>
    <ligand>
        <name>DNA</name>
        <dbReference type="ChEBI" id="CHEBI:16991"/>
    </ligand>
</feature>
<dbReference type="HAMAP" id="MF_00103">
    <property type="entry name" value="Fapy_DNA_glycosyl"/>
    <property type="match status" value="1"/>
</dbReference>
<feature type="binding site" evidence="15">
    <location>
        <position position="166"/>
    </location>
    <ligand>
        <name>DNA</name>
        <dbReference type="ChEBI" id="CHEBI:16991"/>
    </ligand>
</feature>
<dbReference type="GO" id="GO:0034039">
    <property type="term" value="F:8-oxo-7,8-dihydroguanine DNA N-glycosylase activity"/>
    <property type="evidence" value="ECO:0007669"/>
    <property type="project" value="TreeGrafter"/>
</dbReference>
<dbReference type="PROSITE" id="PS51068">
    <property type="entry name" value="FPG_CAT"/>
    <property type="match status" value="1"/>
</dbReference>
<dbReference type="SUPFAM" id="SSF46946">
    <property type="entry name" value="S13-like H2TH domain"/>
    <property type="match status" value="1"/>
</dbReference>
<evidence type="ECO:0000256" key="1">
    <source>
        <dbReference type="ARBA" id="ARBA00001668"/>
    </source>
</evidence>
<feature type="domain" description="FPG-type" evidence="16">
    <location>
        <begin position="251"/>
        <end position="285"/>
    </location>
</feature>
<dbReference type="Pfam" id="PF01149">
    <property type="entry name" value="Fapy_DNA_glyco"/>
    <property type="match status" value="1"/>
</dbReference>
<evidence type="ECO:0000259" key="16">
    <source>
        <dbReference type="PROSITE" id="PS51066"/>
    </source>
</evidence>
<proteinExistence type="inferred from homology"/>
<dbReference type="STRING" id="1827387.A4S15_10430"/>
<dbReference type="GO" id="GO:0003684">
    <property type="term" value="F:damaged DNA binding"/>
    <property type="evidence" value="ECO:0007669"/>
    <property type="project" value="InterPro"/>
</dbReference>
<dbReference type="InterPro" id="IPR000214">
    <property type="entry name" value="Znf_DNA_glyclase/AP_lyase"/>
</dbReference>
<dbReference type="InterPro" id="IPR010663">
    <property type="entry name" value="Znf_FPG/IleRS"/>
</dbReference>
<comment type="cofactor">
    <cofactor evidence="15">
        <name>Zn(2+)</name>
        <dbReference type="ChEBI" id="CHEBI:29105"/>
    </cofactor>
    <text evidence="15">Binds 1 zinc ion per subunit.</text>
</comment>
<dbReference type="InterPro" id="IPR015886">
    <property type="entry name" value="H2TH_FPG"/>
</dbReference>
<feature type="active site" description="Proton donor; for delta-elimination activity" evidence="15">
    <location>
        <position position="275"/>
    </location>
</feature>
<comment type="caution">
    <text evidence="18">The sequence shown here is derived from an EMBL/GenBank/DDBJ whole genome shotgun (WGS) entry which is preliminary data.</text>
</comment>
<dbReference type="NCBIfam" id="NF002211">
    <property type="entry name" value="PRK01103.1"/>
    <property type="match status" value="1"/>
</dbReference>
<evidence type="ECO:0000256" key="14">
    <source>
        <dbReference type="ARBA" id="ARBA00044632"/>
    </source>
</evidence>
<comment type="function">
    <text evidence="15">Involved in base excision repair of DNA damaged by oxidation or by mutagenic agents. Acts as DNA glycosylase that recognizes and removes damaged bases. Has a preference for oxidized purines, such as 7,8-dihydro-8-oxoguanine (8-oxoG). Has AP (apurinic/apyrimidinic) lyase activity and introduces nicks in the DNA strand. Cleaves the DNA backbone by beta-delta elimination to generate a single-strand break at the site of the removed base with both 3'- and 5'-phosphates.</text>
</comment>
<evidence type="ECO:0000256" key="9">
    <source>
        <dbReference type="ARBA" id="ARBA00023125"/>
    </source>
</evidence>
<comment type="similarity">
    <text evidence="2 15">Belongs to the FPG family.</text>
</comment>
<evidence type="ECO:0000256" key="2">
    <source>
        <dbReference type="ARBA" id="ARBA00009409"/>
    </source>
</evidence>
<evidence type="ECO:0000256" key="15">
    <source>
        <dbReference type="HAMAP-Rule" id="MF_00103"/>
    </source>
</evidence>
<dbReference type="Pfam" id="PF06827">
    <property type="entry name" value="zf-FPG_IleRS"/>
    <property type="match status" value="1"/>
</dbReference>
<dbReference type="SMART" id="SM00898">
    <property type="entry name" value="Fapy_DNA_glyco"/>
    <property type="match status" value="1"/>
</dbReference>
<dbReference type="InterPro" id="IPR010979">
    <property type="entry name" value="Ribosomal_uS13-like_H2TH"/>
</dbReference>
<dbReference type="EMBL" id="LWDL01000018">
    <property type="protein sequence ID" value="OQW51637.1"/>
    <property type="molecule type" value="Genomic_DNA"/>
</dbReference>
<dbReference type="Gene3D" id="1.10.8.50">
    <property type="match status" value="1"/>
</dbReference>
<keyword evidence="10 15" id="KW-0234">DNA repair</keyword>
<dbReference type="FunFam" id="1.10.8.50:FF:000003">
    <property type="entry name" value="Formamidopyrimidine-DNA glycosylase"/>
    <property type="match status" value="1"/>
</dbReference>
<keyword evidence="7 15" id="KW-0378">Hydrolase</keyword>
<evidence type="ECO:0000313" key="18">
    <source>
        <dbReference type="EMBL" id="OQW51637.1"/>
    </source>
</evidence>
<accession>A0A1W9HWD5</accession>
<dbReference type="GO" id="GO:0008270">
    <property type="term" value="F:zinc ion binding"/>
    <property type="evidence" value="ECO:0007669"/>
    <property type="project" value="UniProtKB-UniRule"/>
</dbReference>
<dbReference type="RefSeq" id="WP_376801968.1">
    <property type="nucleotide sequence ID" value="NZ_DBNB01000034.1"/>
</dbReference>
<dbReference type="AlphaFoldDB" id="A0A1W9HWD5"/>
<dbReference type="NCBIfam" id="TIGR00577">
    <property type="entry name" value="fpg"/>
    <property type="match status" value="1"/>
</dbReference>
<dbReference type="Pfam" id="PF06831">
    <property type="entry name" value="H2TH"/>
    <property type="match status" value="1"/>
</dbReference>
<keyword evidence="11 15" id="KW-0456">Lyase</keyword>
<keyword evidence="6 15" id="KW-0863">Zinc-finger</keyword>
<dbReference type="SUPFAM" id="SSF81624">
    <property type="entry name" value="N-terminal domain of MutM-like DNA repair proteins"/>
    <property type="match status" value="1"/>
</dbReference>
<dbReference type="PANTHER" id="PTHR22993">
    <property type="entry name" value="FORMAMIDOPYRIMIDINE-DNA GLYCOSYLASE"/>
    <property type="match status" value="1"/>
</dbReference>
<dbReference type="SUPFAM" id="SSF57716">
    <property type="entry name" value="Glucocorticoid receptor-like (DNA-binding domain)"/>
    <property type="match status" value="1"/>
</dbReference>
<dbReference type="InterPro" id="IPR020629">
    <property type="entry name" value="FPG_Glyclase"/>
</dbReference>
<dbReference type="Gene3D" id="3.20.190.10">
    <property type="entry name" value="MutM-like, N-terminal"/>
    <property type="match status" value="1"/>
</dbReference>
<dbReference type="GO" id="GO:0006284">
    <property type="term" value="P:base-excision repair"/>
    <property type="evidence" value="ECO:0007669"/>
    <property type="project" value="InterPro"/>
</dbReference>
<evidence type="ECO:0000256" key="3">
    <source>
        <dbReference type="ARBA" id="ARBA00011245"/>
    </source>
</evidence>
<evidence type="ECO:0000256" key="4">
    <source>
        <dbReference type="ARBA" id="ARBA00022723"/>
    </source>
</evidence>
<comment type="catalytic activity">
    <reaction evidence="1 15">
        <text>Hydrolysis of DNA containing ring-opened 7-methylguanine residues, releasing 2,6-diamino-4-hydroxy-5-(N-methyl)formamidopyrimidine.</text>
        <dbReference type="EC" id="3.2.2.23"/>
    </reaction>
</comment>
<dbReference type="SMART" id="SM01232">
    <property type="entry name" value="H2TH"/>
    <property type="match status" value="1"/>
</dbReference>
<dbReference type="PROSITE" id="PS51066">
    <property type="entry name" value="ZF_FPG_2"/>
    <property type="match status" value="1"/>
</dbReference>
<keyword evidence="4 15" id="KW-0479">Metal-binding</keyword>
<keyword evidence="5 15" id="KW-0227">DNA damage</keyword>
<organism evidence="18 19">
    <name type="scientific">Candidatus Raskinella chloraquaticus</name>
    <dbReference type="NCBI Taxonomy" id="1951219"/>
    <lineage>
        <taxon>Bacteria</taxon>
        <taxon>Pseudomonadati</taxon>
        <taxon>Pseudomonadota</taxon>
        <taxon>Alphaproteobacteria</taxon>
        <taxon>Hyphomicrobiales</taxon>
        <taxon>Phreatobacteraceae</taxon>
        <taxon>Candidatus Raskinella</taxon>
    </lineage>
</organism>
<sequence>MPELPEVETVMRGLASALQGQKLVRVEQRRANLRRPFPPDFRQRLEGRRIEALSRRGKYILADLDDSQVLIIHLGMTGRFQVESGEQTNGMADFYYDGPRDIRHDHVVFHLSSGVVVTYNDARRFGFIDVTGRSDLDTHPALAKLGVEPLGNRLDAPFLLDAAGRRAAPLKALLMDQGVIAGLGNIYASEALFRARLHPERAASSLKAPEALLLVREIKAVLHEAIAAGGSTLRDFTHANGASGDFQERFFVYDREGQPCAVCRTPILRLVQGGRSTFFCSRCQPRRPARLRSHLIPRSSP</sequence>
<evidence type="ECO:0000256" key="11">
    <source>
        <dbReference type="ARBA" id="ARBA00023239"/>
    </source>
</evidence>
<feature type="binding site" evidence="15">
    <location>
        <position position="104"/>
    </location>
    <ligand>
        <name>DNA</name>
        <dbReference type="ChEBI" id="CHEBI:16991"/>
    </ligand>
</feature>
<keyword evidence="13 15" id="KW-0326">Glycosidase</keyword>
<evidence type="ECO:0000256" key="7">
    <source>
        <dbReference type="ARBA" id="ARBA00022801"/>
    </source>
</evidence>
<keyword evidence="9 15" id="KW-0238">DNA-binding</keyword>
<dbReference type="PANTHER" id="PTHR22993:SF9">
    <property type="entry name" value="FORMAMIDOPYRIMIDINE-DNA GLYCOSYLASE"/>
    <property type="match status" value="1"/>
</dbReference>
<gene>
    <name evidence="15" type="primary">mutM</name>
    <name evidence="15" type="synonym">fpg</name>
    <name evidence="18" type="ORF">A4S15_10430</name>
</gene>
<evidence type="ECO:0000256" key="5">
    <source>
        <dbReference type="ARBA" id="ARBA00022763"/>
    </source>
</evidence>
<evidence type="ECO:0000256" key="6">
    <source>
        <dbReference type="ARBA" id="ARBA00022771"/>
    </source>
</evidence>
<dbReference type="Proteomes" id="UP000192872">
    <property type="component" value="Unassembled WGS sequence"/>
</dbReference>
<keyword evidence="8 15" id="KW-0862">Zinc</keyword>
<dbReference type="EC" id="4.2.99.18" evidence="15"/>
<keyword evidence="12 15" id="KW-0511">Multifunctional enzyme</keyword>
<dbReference type="InterPro" id="IPR012319">
    <property type="entry name" value="FPG_cat"/>
</dbReference>
<comment type="subunit">
    <text evidence="3 15">Monomer.</text>
</comment>
<dbReference type="GO" id="GO:0140078">
    <property type="term" value="F:class I DNA-(apurinic or apyrimidinic site) endonuclease activity"/>
    <property type="evidence" value="ECO:0007669"/>
    <property type="project" value="UniProtKB-EC"/>
</dbReference>
<feature type="domain" description="Formamidopyrimidine-DNA glycosylase catalytic" evidence="17">
    <location>
        <begin position="2"/>
        <end position="126"/>
    </location>
</feature>
<evidence type="ECO:0000313" key="19">
    <source>
        <dbReference type="Proteomes" id="UP000192872"/>
    </source>
</evidence>
<dbReference type="EC" id="3.2.2.23" evidence="15"/>
<dbReference type="InterPro" id="IPR035937">
    <property type="entry name" value="FPG_N"/>
</dbReference>
<evidence type="ECO:0000256" key="13">
    <source>
        <dbReference type="ARBA" id="ARBA00023295"/>
    </source>
</evidence>
<feature type="active site" description="Proton donor; for beta-elimination activity" evidence="15">
    <location>
        <position position="58"/>
    </location>
</feature>
<reference evidence="18 19" key="1">
    <citation type="journal article" date="2017" name="Water Res.">
        <title>Comammox in drinking water systems.</title>
        <authorList>
            <person name="Wang Y."/>
            <person name="Ma L."/>
            <person name="Mao Y."/>
            <person name="Jiang X."/>
            <person name="Xia Y."/>
            <person name="Yu K."/>
            <person name="Li B."/>
            <person name="Zhang T."/>
        </authorList>
    </citation>
    <scope>NUCLEOTIDE SEQUENCE [LARGE SCALE GENOMIC DNA]</scope>
    <source>
        <strain evidence="18">SG_bin8</strain>
    </source>
</reference>
<evidence type="ECO:0000256" key="8">
    <source>
        <dbReference type="ARBA" id="ARBA00022833"/>
    </source>
</evidence>
<dbReference type="CDD" id="cd08966">
    <property type="entry name" value="EcFpg-like_N"/>
    <property type="match status" value="1"/>
</dbReference>
<evidence type="ECO:0000259" key="17">
    <source>
        <dbReference type="PROSITE" id="PS51068"/>
    </source>
</evidence>
<evidence type="ECO:0000256" key="10">
    <source>
        <dbReference type="ARBA" id="ARBA00023204"/>
    </source>
</evidence>
<name>A0A1W9HWD5_9HYPH</name>
<comment type="catalytic activity">
    <reaction evidence="14 15">
        <text>2'-deoxyribonucleotide-(2'-deoxyribose 5'-phosphate)-2'-deoxyribonucleotide-DNA = a 3'-end 2'-deoxyribonucleotide-(2,3-dehydro-2,3-deoxyribose 5'-phosphate)-DNA + a 5'-end 5'-phospho-2'-deoxyribonucleoside-DNA + H(+)</text>
        <dbReference type="Rhea" id="RHEA:66592"/>
        <dbReference type="Rhea" id="RHEA-COMP:13180"/>
        <dbReference type="Rhea" id="RHEA-COMP:16897"/>
        <dbReference type="Rhea" id="RHEA-COMP:17067"/>
        <dbReference type="ChEBI" id="CHEBI:15378"/>
        <dbReference type="ChEBI" id="CHEBI:136412"/>
        <dbReference type="ChEBI" id="CHEBI:157695"/>
        <dbReference type="ChEBI" id="CHEBI:167181"/>
        <dbReference type="EC" id="4.2.99.18"/>
    </reaction>
</comment>
<feature type="active site" description="Schiff-base intermediate with DNA" evidence="15">
    <location>
        <position position="2"/>
    </location>
</feature>
<evidence type="ECO:0000256" key="12">
    <source>
        <dbReference type="ARBA" id="ARBA00023268"/>
    </source>
</evidence>
<protein>
    <recommendedName>
        <fullName evidence="15">Formamidopyrimidine-DNA glycosylase</fullName>
        <shortName evidence="15">Fapy-DNA glycosylase</shortName>
        <ecNumber evidence="15">3.2.2.23</ecNumber>
    </recommendedName>
    <alternativeName>
        <fullName evidence="15">DNA-(apurinic or apyrimidinic site) lyase MutM</fullName>
        <shortName evidence="15">AP lyase MutM</shortName>
        <ecNumber evidence="15">4.2.99.18</ecNumber>
    </alternativeName>
</protein>